<dbReference type="PANTHER" id="PTHR36264:SF2">
    <property type="entry name" value="TF-B3 DOMAIN-CONTAINING PROTEIN"/>
    <property type="match status" value="1"/>
</dbReference>
<evidence type="ECO:0000313" key="1">
    <source>
        <dbReference type="EnsemblPlants" id="PGSC0003DMT400094384"/>
    </source>
</evidence>
<organism evidence="1 2">
    <name type="scientific">Solanum tuberosum</name>
    <name type="common">Potato</name>
    <dbReference type="NCBI Taxonomy" id="4113"/>
    <lineage>
        <taxon>Eukaryota</taxon>
        <taxon>Viridiplantae</taxon>
        <taxon>Streptophyta</taxon>
        <taxon>Embryophyta</taxon>
        <taxon>Tracheophyta</taxon>
        <taxon>Spermatophyta</taxon>
        <taxon>Magnoliopsida</taxon>
        <taxon>eudicotyledons</taxon>
        <taxon>Gunneridae</taxon>
        <taxon>Pentapetalae</taxon>
        <taxon>asterids</taxon>
        <taxon>lamiids</taxon>
        <taxon>Solanales</taxon>
        <taxon>Solanaceae</taxon>
        <taxon>Solanoideae</taxon>
        <taxon>Solaneae</taxon>
        <taxon>Solanum</taxon>
    </lineage>
</organism>
<reference evidence="2" key="1">
    <citation type="journal article" date="2011" name="Nature">
        <title>Genome sequence and analysis of the tuber crop potato.</title>
        <authorList>
            <consortium name="The Potato Genome Sequencing Consortium"/>
        </authorList>
    </citation>
    <scope>NUCLEOTIDE SEQUENCE [LARGE SCALE GENOMIC DNA]</scope>
    <source>
        <strain evidence="2">cv. DM1-3 516 R44</strain>
    </source>
</reference>
<dbReference type="EnsemblPlants" id="PGSC0003DMT400094384">
    <property type="protein sequence ID" value="PGSC0003DMT400094384"/>
    <property type="gene ID" value="PGSC0003DMG400043955"/>
</dbReference>
<dbReference type="HOGENOM" id="CLU_106061_0_0_1"/>
<protein>
    <submittedName>
        <fullName evidence="1">Uncharacterized protein</fullName>
    </submittedName>
</protein>
<dbReference type="eggNOG" id="ENOG502S5MH">
    <property type="taxonomic scope" value="Eukaryota"/>
</dbReference>
<dbReference type="PaxDb" id="4113-PGSC0003DMT400094384"/>
<dbReference type="InParanoid" id="M1DU14"/>
<evidence type="ECO:0000313" key="2">
    <source>
        <dbReference type="Proteomes" id="UP000011115"/>
    </source>
</evidence>
<name>M1DU14_SOLTU</name>
<accession>M1DU14</accession>
<keyword evidence="2" id="KW-1185">Reference proteome</keyword>
<proteinExistence type="predicted"/>
<dbReference type="Proteomes" id="UP000011115">
    <property type="component" value="Unassembled WGS sequence"/>
</dbReference>
<dbReference type="PANTHER" id="PTHR36264">
    <property type="entry name" value="SET DOMAIN-CONTAINING PROTEIN"/>
    <property type="match status" value="1"/>
</dbReference>
<sequence length="260" mass="30177">MSDQKPLLSRKKTFFYNFFPSKAEEEACKLNNTPHVVTRELIEIRDIYPPPKINLENPWQIKKKITRDEVIVGKLMIPFFETFEYILRYWTLDAAKISVNGCDVPIGVWDVTEENNPKKYDRGSVFLRKLHNDDFYLSCIKLFNSRGLSVGLLIRGNRESPECRYDPVPHCYVVYGECELSELFPLLKTTGVIDGSDLRSIGISTVLLVKPKFYPIFFHKSGTLLRALPTARRGFHDSTHYWDLDFPKLNLFSINAIYDP</sequence>
<dbReference type="Gramene" id="PGSC0003DMT400094384">
    <property type="protein sequence ID" value="PGSC0003DMT400094384"/>
    <property type="gene ID" value="PGSC0003DMG400043955"/>
</dbReference>
<reference evidence="1" key="2">
    <citation type="submission" date="2015-06" db="UniProtKB">
        <authorList>
            <consortium name="EnsemblPlants"/>
        </authorList>
    </citation>
    <scope>IDENTIFICATION</scope>
    <source>
        <strain evidence="1">DM1-3 516 R44</strain>
    </source>
</reference>
<dbReference type="AlphaFoldDB" id="M1DU14"/>